<dbReference type="SMART" id="SM01381">
    <property type="entry name" value="7TM_GPCR_Srsx"/>
    <property type="match status" value="1"/>
</dbReference>
<feature type="transmembrane region" description="Helical" evidence="12">
    <location>
        <begin position="119"/>
        <end position="140"/>
    </location>
</feature>
<evidence type="ECO:0000256" key="10">
    <source>
        <dbReference type="ARBA" id="ARBA00025478"/>
    </source>
</evidence>
<comment type="similarity">
    <text evidence="11">Belongs to the G-protein coupled receptor 1 family.</text>
</comment>
<protein>
    <recommendedName>
        <fullName evidence="13">G-protein coupled receptors family 1 profile domain-containing protein</fullName>
    </recommendedName>
</protein>
<keyword evidence="6" id="KW-1015">Disulfide bond</keyword>
<dbReference type="EMBL" id="PZQS01000001">
    <property type="protein sequence ID" value="PVD38908.1"/>
    <property type="molecule type" value="Genomic_DNA"/>
</dbReference>
<keyword evidence="15" id="KW-1185">Reference proteome</keyword>
<sequence length="409" mass="45741">MFLDITNDTQCSGEGYEVQTVSPMASAANNTTFYPLVKQPLHMVLLLSLVYGSVLLLALLGNVCVLVVVASDKRLHSATYMFIANLAVADLLVAIFCTPITLLSNIFSGWRFGAFMCKAVPYLQGVSVCASVNTLAAIAVDRYLAICHLLRIRMTMRMARVILAGIWLVATTVTVPWAVFYNQGAFVQPHQIIPVCYQTWKSKEEERNFFLGAIFLFCYVLPLSFIVCCYFMIGYRVWNRDVPGITSERGVIQKSKVRVLKMLAVVVLLFGLSWLPLYIINLKLYFFRPADDSDEMHIIHSSVIPVAQWLGTSNSCMNPLVYCLFSKRIRDRIRLILTCAGSEARRSFSRYSSTRHMTVDYSNGRVKLAFRVNVTQAGTSLLPTRPLPRVSCEDSGDNVALATLDSTLT</sequence>
<evidence type="ECO:0000256" key="8">
    <source>
        <dbReference type="ARBA" id="ARBA00023180"/>
    </source>
</evidence>
<evidence type="ECO:0000256" key="6">
    <source>
        <dbReference type="ARBA" id="ARBA00023157"/>
    </source>
</evidence>
<comment type="function">
    <text evidence="10">Receptor for NPAF (A-18-F-amide) and NPFF (F-8-F-amide) neuropeptides, also known as morphine-modulating peptides. Can also be activated by a variety of naturally occurring or synthetic FMRF-amide like ligands. This receptor mediates its action by association with G proteins that activate a phosphatidylinositol-calcium second messenger system.</text>
</comment>
<gene>
    <name evidence="14" type="ORF">C0Q70_01533</name>
</gene>
<dbReference type="PANTHER" id="PTHR45695:SF9">
    <property type="entry name" value="LEUCOKININ RECEPTOR"/>
    <property type="match status" value="1"/>
</dbReference>
<dbReference type="PRINTS" id="PR00237">
    <property type="entry name" value="GPCRRHODOPSN"/>
</dbReference>
<feature type="transmembrane region" description="Helical" evidence="12">
    <location>
        <begin position="209"/>
        <end position="238"/>
    </location>
</feature>
<name>A0A2T7PZR5_POMCA</name>
<comment type="subcellular location">
    <subcellularLocation>
        <location evidence="1">Membrane</location>
        <topology evidence="1">Multi-pass membrane protein</topology>
    </subcellularLocation>
</comment>
<dbReference type="Proteomes" id="UP000245119">
    <property type="component" value="Linkage Group LG1"/>
</dbReference>
<organism evidence="14 15">
    <name type="scientific">Pomacea canaliculata</name>
    <name type="common">Golden apple snail</name>
    <dbReference type="NCBI Taxonomy" id="400727"/>
    <lineage>
        <taxon>Eukaryota</taxon>
        <taxon>Metazoa</taxon>
        <taxon>Spiralia</taxon>
        <taxon>Lophotrochozoa</taxon>
        <taxon>Mollusca</taxon>
        <taxon>Gastropoda</taxon>
        <taxon>Caenogastropoda</taxon>
        <taxon>Architaenioglossa</taxon>
        <taxon>Ampullarioidea</taxon>
        <taxon>Ampullariidae</taxon>
        <taxon>Pomacea</taxon>
    </lineage>
</organism>
<proteinExistence type="inferred from homology"/>
<evidence type="ECO:0000256" key="9">
    <source>
        <dbReference type="ARBA" id="ARBA00023224"/>
    </source>
</evidence>
<dbReference type="PRINTS" id="PR01570">
    <property type="entry name" value="NPFFRECEPTOR"/>
</dbReference>
<dbReference type="SUPFAM" id="SSF81321">
    <property type="entry name" value="Family A G protein-coupled receptor-like"/>
    <property type="match status" value="1"/>
</dbReference>
<dbReference type="Pfam" id="PF00001">
    <property type="entry name" value="7tm_1"/>
    <property type="match status" value="1"/>
</dbReference>
<evidence type="ECO:0000256" key="3">
    <source>
        <dbReference type="ARBA" id="ARBA00022989"/>
    </source>
</evidence>
<feature type="transmembrane region" description="Helical" evidence="12">
    <location>
        <begin position="43"/>
        <end position="70"/>
    </location>
</feature>
<evidence type="ECO:0000313" key="15">
    <source>
        <dbReference type="Proteomes" id="UP000245119"/>
    </source>
</evidence>
<keyword evidence="8" id="KW-0325">Glycoprotein</keyword>
<dbReference type="PROSITE" id="PS00237">
    <property type="entry name" value="G_PROTEIN_RECEP_F1_1"/>
    <property type="match status" value="1"/>
</dbReference>
<dbReference type="STRING" id="400727.A0A2T7PZR5"/>
<keyword evidence="2 11" id="KW-0812">Transmembrane</keyword>
<evidence type="ECO:0000256" key="1">
    <source>
        <dbReference type="ARBA" id="ARBA00004141"/>
    </source>
</evidence>
<dbReference type="PANTHER" id="PTHR45695">
    <property type="entry name" value="LEUCOKININ RECEPTOR-RELATED"/>
    <property type="match status" value="1"/>
</dbReference>
<comment type="caution">
    <text evidence="14">The sequence shown here is derived from an EMBL/GenBank/DDBJ whole genome shotgun (WGS) entry which is preliminary data.</text>
</comment>
<keyword evidence="9 11" id="KW-0807">Transducer</keyword>
<dbReference type="Gene3D" id="1.20.1070.10">
    <property type="entry name" value="Rhodopsin 7-helix transmembrane proteins"/>
    <property type="match status" value="1"/>
</dbReference>
<feature type="transmembrane region" description="Helical" evidence="12">
    <location>
        <begin position="161"/>
        <end position="180"/>
    </location>
</feature>
<evidence type="ECO:0000256" key="4">
    <source>
        <dbReference type="ARBA" id="ARBA00023040"/>
    </source>
</evidence>
<evidence type="ECO:0000256" key="2">
    <source>
        <dbReference type="ARBA" id="ARBA00022692"/>
    </source>
</evidence>
<evidence type="ECO:0000256" key="11">
    <source>
        <dbReference type="RuleBase" id="RU000688"/>
    </source>
</evidence>
<evidence type="ECO:0000256" key="5">
    <source>
        <dbReference type="ARBA" id="ARBA00023136"/>
    </source>
</evidence>
<dbReference type="PROSITE" id="PS50262">
    <property type="entry name" value="G_PROTEIN_RECEP_F1_2"/>
    <property type="match status" value="1"/>
</dbReference>
<feature type="transmembrane region" description="Helical" evidence="12">
    <location>
        <begin position="82"/>
        <end position="107"/>
    </location>
</feature>
<dbReference type="InterPro" id="IPR017452">
    <property type="entry name" value="GPCR_Rhodpsn_7TM"/>
</dbReference>
<dbReference type="CDD" id="cd14993">
    <property type="entry name" value="7tmA_CCKR-like"/>
    <property type="match status" value="1"/>
</dbReference>
<dbReference type="InterPro" id="IPR005395">
    <property type="entry name" value="NPFF_rcpt"/>
</dbReference>
<keyword evidence="7 11" id="KW-0675">Receptor</keyword>
<keyword evidence="4 11" id="KW-0297">G-protein coupled receptor</keyword>
<keyword evidence="3 12" id="KW-1133">Transmembrane helix</keyword>
<dbReference type="OrthoDB" id="5975505at2759"/>
<feature type="transmembrane region" description="Helical" evidence="12">
    <location>
        <begin position="259"/>
        <end position="286"/>
    </location>
</feature>
<evidence type="ECO:0000256" key="12">
    <source>
        <dbReference type="SAM" id="Phobius"/>
    </source>
</evidence>
<dbReference type="GO" id="GO:0005886">
    <property type="term" value="C:plasma membrane"/>
    <property type="evidence" value="ECO:0007669"/>
    <property type="project" value="TreeGrafter"/>
</dbReference>
<dbReference type="GO" id="GO:0008188">
    <property type="term" value="F:neuropeptide receptor activity"/>
    <property type="evidence" value="ECO:0007669"/>
    <property type="project" value="InterPro"/>
</dbReference>
<feature type="domain" description="G-protein coupled receptors family 1 profile" evidence="13">
    <location>
        <begin position="61"/>
        <end position="322"/>
    </location>
</feature>
<reference evidence="14 15" key="1">
    <citation type="submission" date="2018-04" db="EMBL/GenBank/DDBJ databases">
        <title>The genome of golden apple snail Pomacea canaliculata provides insight into stress tolerance and invasive adaptation.</title>
        <authorList>
            <person name="Liu C."/>
            <person name="Liu B."/>
            <person name="Ren Y."/>
            <person name="Zhang Y."/>
            <person name="Wang H."/>
            <person name="Li S."/>
            <person name="Jiang F."/>
            <person name="Yin L."/>
            <person name="Zhang G."/>
            <person name="Qian W."/>
            <person name="Fan W."/>
        </authorList>
    </citation>
    <scope>NUCLEOTIDE SEQUENCE [LARGE SCALE GENOMIC DNA]</scope>
    <source>
        <strain evidence="14">SZHN2017</strain>
        <tissue evidence="14">Muscle</tissue>
    </source>
</reference>
<evidence type="ECO:0000256" key="7">
    <source>
        <dbReference type="ARBA" id="ARBA00023170"/>
    </source>
</evidence>
<keyword evidence="5 12" id="KW-0472">Membrane</keyword>
<dbReference type="InterPro" id="IPR000276">
    <property type="entry name" value="GPCR_Rhodpsn"/>
</dbReference>
<evidence type="ECO:0000259" key="13">
    <source>
        <dbReference type="PROSITE" id="PS50262"/>
    </source>
</evidence>
<dbReference type="AlphaFoldDB" id="A0A2T7PZR5"/>
<evidence type="ECO:0000313" key="14">
    <source>
        <dbReference type="EMBL" id="PVD38908.1"/>
    </source>
</evidence>
<accession>A0A2T7PZR5</accession>